<organism evidence="1">
    <name type="scientific">Podoviridae sp. ctoyw14</name>
    <dbReference type="NCBI Taxonomy" id="2826578"/>
    <lineage>
        <taxon>Viruses</taxon>
        <taxon>Duplodnaviria</taxon>
        <taxon>Heunggongvirae</taxon>
        <taxon>Uroviricota</taxon>
        <taxon>Caudoviricetes</taxon>
    </lineage>
</organism>
<reference evidence="1" key="1">
    <citation type="journal article" date="2021" name="Proc. Natl. Acad. Sci. U.S.A.">
        <title>A Catalog of Tens of Thousands of Viruses from Human Metagenomes Reveals Hidden Associations with Chronic Diseases.</title>
        <authorList>
            <person name="Tisza M.J."/>
            <person name="Buck C.B."/>
        </authorList>
    </citation>
    <scope>NUCLEOTIDE SEQUENCE</scope>
    <source>
        <strain evidence="1">Ctoyw14</strain>
    </source>
</reference>
<proteinExistence type="predicted"/>
<sequence>MIIRDAKGIAAEVHLYDNNTGIDFVEDYLNAGALARDADGVYTVDDVYYIDDYATDACNGCNPDFEDNLDAEWTFTEI</sequence>
<name>A0A8S5LW15_9CAUD</name>
<accession>A0A8S5LW15</accession>
<dbReference type="EMBL" id="BK014751">
    <property type="protein sequence ID" value="DAD74055.1"/>
    <property type="molecule type" value="Genomic_DNA"/>
</dbReference>
<protein>
    <submittedName>
        <fullName evidence="1">Uncharacterized protein</fullName>
    </submittedName>
</protein>
<evidence type="ECO:0000313" key="1">
    <source>
        <dbReference type="EMBL" id="DAD74055.1"/>
    </source>
</evidence>